<proteinExistence type="predicted"/>
<dbReference type="PANTHER" id="PTHR34219">
    <property type="entry name" value="IRON-REGULATED INNER MEMBRANE PROTEIN-RELATED"/>
    <property type="match status" value="1"/>
</dbReference>
<keyword evidence="1" id="KW-0472">Membrane</keyword>
<feature type="transmembrane region" description="Helical" evidence="1">
    <location>
        <begin position="12"/>
        <end position="36"/>
    </location>
</feature>
<keyword evidence="1" id="KW-1133">Transmembrane helix</keyword>
<feature type="transmembrane region" description="Helical" evidence="1">
    <location>
        <begin position="411"/>
        <end position="430"/>
    </location>
</feature>
<dbReference type="InterPro" id="IPR005625">
    <property type="entry name" value="PepSY-ass_TM"/>
</dbReference>
<dbReference type="EMBL" id="LR743504">
    <property type="protein sequence ID" value="CAA2100186.1"/>
    <property type="molecule type" value="Genomic_DNA"/>
</dbReference>
<organism evidence="2">
    <name type="scientific">Methylobacterium bullatum</name>
    <dbReference type="NCBI Taxonomy" id="570505"/>
    <lineage>
        <taxon>Bacteria</taxon>
        <taxon>Pseudomonadati</taxon>
        <taxon>Pseudomonadota</taxon>
        <taxon>Alphaproteobacteria</taxon>
        <taxon>Hyphomicrobiales</taxon>
        <taxon>Methylobacteriaceae</taxon>
        <taxon>Methylobacterium</taxon>
    </lineage>
</organism>
<protein>
    <recommendedName>
        <fullName evidence="3">PepSY domain-containing protein</fullName>
    </recommendedName>
</protein>
<evidence type="ECO:0000256" key="1">
    <source>
        <dbReference type="SAM" id="Phobius"/>
    </source>
</evidence>
<accession>A0A679J1N6</accession>
<feature type="transmembrane region" description="Helical" evidence="1">
    <location>
        <begin position="442"/>
        <end position="459"/>
    </location>
</feature>
<dbReference type="Pfam" id="PF03929">
    <property type="entry name" value="PepSY_TM"/>
    <property type="match status" value="1"/>
</dbReference>
<feature type="transmembrane region" description="Helical" evidence="1">
    <location>
        <begin position="379"/>
        <end position="399"/>
    </location>
</feature>
<feature type="transmembrane region" description="Helical" evidence="1">
    <location>
        <begin position="141"/>
        <end position="165"/>
    </location>
</feature>
<feature type="transmembrane region" description="Helical" evidence="1">
    <location>
        <begin position="465"/>
        <end position="483"/>
    </location>
</feature>
<dbReference type="AlphaFoldDB" id="A0A679J1N6"/>
<keyword evidence="1" id="KW-0812">Transmembrane</keyword>
<sequence length="506" mass="55759">MKQGFRQSMAWLHTWAGLVTGWVMFAVFVTGTATYYKSDISLWMRPELRARAEYDVVRATELGVAYLKVHAPKAMAWYVGVPQPDKPYIGAYWMVTPDGEFGKALLDPDTGAPTEARATQGGDFFYRFHFELQMLPALGRWIVGICAMVLLVALISGIVTHRRIFADFFTFRRSKSAQRGWLDAHNVTGVLALPFHLMITYTGIVSLALMYMPWGMVSAYKGDELRFYVESGQMPAWRAAEGKPAEPAPLGPLIRRAQAEVSEPLEMVSINNPGDANATVVAVFEEPHGLAHRHPQIAFHAVTGEVVERTGPLKPAAHAYTSFVGLHEAHFAGPALRILFFLSGLMGCAAIATGLVLWTVARAPKGVVRPAPGWRLVHALNIGTILGLPIGMAALFLANRLVPVEWAARESWEGGVFFGIWLLAALIPLARPHRRAWREMSYAAALLFLAVPLVDWAQTGWRADFLGFDAAMVALALVFLFGARKLGRHEGAWRESARTTGDLVRA</sequence>
<name>A0A679J1N6_9HYPH</name>
<reference evidence="2" key="1">
    <citation type="submission" date="2019-12" db="EMBL/GenBank/DDBJ databases">
        <authorList>
            <person name="Cremers G."/>
        </authorList>
    </citation>
    <scope>NUCLEOTIDE SEQUENCE</scope>
    <source>
        <strain evidence="2">Mbul1</strain>
    </source>
</reference>
<dbReference type="PANTHER" id="PTHR34219:SF4">
    <property type="entry name" value="PEPSY DOMAIN-CONTAINING PROTEIN"/>
    <property type="match status" value="1"/>
</dbReference>
<gene>
    <name evidence="2" type="ORF">MBUL_00544</name>
</gene>
<evidence type="ECO:0000313" key="2">
    <source>
        <dbReference type="EMBL" id="CAA2100186.1"/>
    </source>
</evidence>
<evidence type="ECO:0008006" key="3">
    <source>
        <dbReference type="Google" id="ProtNLM"/>
    </source>
</evidence>
<feature type="transmembrane region" description="Helical" evidence="1">
    <location>
        <begin position="338"/>
        <end position="358"/>
    </location>
</feature>
<feature type="transmembrane region" description="Helical" evidence="1">
    <location>
        <begin position="186"/>
        <end position="212"/>
    </location>
</feature>